<feature type="transmembrane region" description="Helical" evidence="1">
    <location>
        <begin position="12"/>
        <end position="36"/>
    </location>
</feature>
<dbReference type="AlphaFoldDB" id="A0A0G0FYX7"/>
<name>A0A0G0FYX7_9BACT</name>
<organism evidence="2 3">
    <name type="scientific">Candidatus Wolfebacteria bacterium GW2011_GWC1_37_10</name>
    <dbReference type="NCBI Taxonomy" id="1619010"/>
    <lineage>
        <taxon>Bacteria</taxon>
        <taxon>Candidatus Wolfeibacteriota</taxon>
    </lineage>
</organism>
<keyword evidence="1" id="KW-0472">Membrane</keyword>
<dbReference type="EMBL" id="LBSR01000005">
    <property type="protein sequence ID" value="KKQ23052.1"/>
    <property type="molecule type" value="Genomic_DNA"/>
</dbReference>
<protein>
    <submittedName>
        <fullName evidence="2">Uncharacterized protein</fullName>
    </submittedName>
</protein>
<accession>A0A0G0FYX7</accession>
<proteinExistence type="predicted"/>
<reference evidence="2 3" key="1">
    <citation type="journal article" date="2015" name="Nature">
        <title>rRNA introns, odd ribosomes, and small enigmatic genomes across a large radiation of phyla.</title>
        <authorList>
            <person name="Brown C.T."/>
            <person name="Hug L.A."/>
            <person name="Thomas B.C."/>
            <person name="Sharon I."/>
            <person name="Castelle C.J."/>
            <person name="Singh A."/>
            <person name="Wilkins M.J."/>
            <person name="Williams K.H."/>
            <person name="Banfield J.F."/>
        </authorList>
    </citation>
    <scope>NUCLEOTIDE SEQUENCE [LARGE SCALE GENOMIC DNA]</scope>
</reference>
<keyword evidence="1" id="KW-0812">Transmembrane</keyword>
<dbReference type="Proteomes" id="UP000034044">
    <property type="component" value="Unassembled WGS sequence"/>
</dbReference>
<keyword evidence="1" id="KW-1133">Transmembrane helix</keyword>
<sequence length="68" mass="7843">MLKKLKINKDLIFPVFGFLIIFVIIGFVVFSVNFLVDKINIALDIEGTNGQILSRINFEELKKIKIME</sequence>
<evidence type="ECO:0000256" key="1">
    <source>
        <dbReference type="SAM" id="Phobius"/>
    </source>
</evidence>
<evidence type="ECO:0000313" key="3">
    <source>
        <dbReference type="Proteomes" id="UP000034044"/>
    </source>
</evidence>
<gene>
    <name evidence="2" type="ORF">US36_C0005G0003</name>
</gene>
<comment type="caution">
    <text evidence="2">The sequence shown here is derived from an EMBL/GenBank/DDBJ whole genome shotgun (WGS) entry which is preliminary data.</text>
</comment>
<evidence type="ECO:0000313" key="2">
    <source>
        <dbReference type="EMBL" id="KKQ23052.1"/>
    </source>
</evidence>